<gene>
    <name evidence="1" type="ORF">ABID46_002564</name>
</gene>
<sequence length="118" mass="13740">MILDNNNFSFETTLATRSYKNTVLKAKSSGYKVVLLFFWLQNIELAKERVRIRVQEGGHNIEDEVIKRRYIKGIFNLFSIYLPIVDMGLIFDNSEGKHELIAQKLLEKDIDILNSAKF</sequence>
<dbReference type="Gene3D" id="3.40.50.300">
    <property type="entry name" value="P-loop containing nucleotide triphosphate hydrolases"/>
    <property type="match status" value="1"/>
</dbReference>
<dbReference type="EMBL" id="JBEPMO010000025">
    <property type="protein sequence ID" value="MET3732972.1"/>
    <property type="molecule type" value="Genomic_DNA"/>
</dbReference>
<dbReference type="Proteomes" id="UP001549146">
    <property type="component" value="Unassembled WGS sequence"/>
</dbReference>
<evidence type="ECO:0000313" key="1">
    <source>
        <dbReference type="EMBL" id="MET3732972.1"/>
    </source>
</evidence>
<accession>A0ABV2LWN3</accession>
<comment type="caution">
    <text evidence="1">The sequence shown here is derived from an EMBL/GenBank/DDBJ whole genome shotgun (WGS) entry which is preliminary data.</text>
</comment>
<protein>
    <submittedName>
        <fullName evidence="1">ABC-type ATPase</fullName>
    </submittedName>
</protein>
<dbReference type="InterPro" id="IPR027417">
    <property type="entry name" value="P-loop_NTPase"/>
</dbReference>
<dbReference type="PANTHER" id="PTHR39206:SF1">
    <property type="entry name" value="SLL8004 PROTEIN"/>
    <property type="match status" value="1"/>
</dbReference>
<keyword evidence="2" id="KW-1185">Reference proteome</keyword>
<evidence type="ECO:0000313" key="2">
    <source>
        <dbReference type="Proteomes" id="UP001549146"/>
    </source>
</evidence>
<name>A0ABV2LWN3_9FLAO</name>
<proteinExistence type="predicted"/>
<organism evidence="1 2">
    <name type="scientific">Moheibacter stercoris</name>
    <dbReference type="NCBI Taxonomy" id="1628251"/>
    <lineage>
        <taxon>Bacteria</taxon>
        <taxon>Pseudomonadati</taxon>
        <taxon>Bacteroidota</taxon>
        <taxon>Flavobacteriia</taxon>
        <taxon>Flavobacteriales</taxon>
        <taxon>Weeksellaceae</taxon>
        <taxon>Moheibacter</taxon>
    </lineage>
</organism>
<dbReference type="PANTHER" id="PTHR39206">
    <property type="entry name" value="SLL8004 PROTEIN"/>
    <property type="match status" value="1"/>
</dbReference>
<reference evidence="1 2" key="1">
    <citation type="submission" date="2024-06" db="EMBL/GenBank/DDBJ databases">
        <title>Genomic Encyclopedia of Type Strains, Phase IV (KMG-IV): sequencing the most valuable type-strain genomes for metagenomic binning, comparative biology and taxonomic classification.</title>
        <authorList>
            <person name="Goeker M."/>
        </authorList>
    </citation>
    <scope>NUCLEOTIDE SEQUENCE [LARGE SCALE GENOMIC DNA]</scope>
    <source>
        <strain evidence="1 2">DSM 29388</strain>
    </source>
</reference>